<evidence type="ECO:0000313" key="1">
    <source>
        <dbReference type="EMBL" id="GBM08284.1"/>
    </source>
</evidence>
<keyword evidence="2" id="KW-1185">Reference proteome</keyword>
<dbReference type="Proteomes" id="UP000499080">
    <property type="component" value="Unassembled WGS sequence"/>
</dbReference>
<gene>
    <name evidence="1" type="ORF">AVEN_101419_1</name>
</gene>
<dbReference type="EMBL" id="BGPR01000255">
    <property type="protein sequence ID" value="GBM08284.1"/>
    <property type="molecule type" value="Genomic_DNA"/>
</dbReference>
<evidence type="ECO:0000313" key="2">
    <source>
        <dbReference type="Proteomes" id="UP000499080"/>
    </source>
</evidence>
<comment type="caution">
    <text evidence="1">The sequence shown here is derived from an EMBL/GenBank/DDBJ whole genome shotgun (WGS) entry which is preliminary data.</text>
</comment>
<protein>
    <submittedName>
        <fullName evidence="1">Uncharacterized protein</fullName>
    </submittedName>
</protein>
<proteinExistence type="predicted"/>
<sequence>MFLRRPCIVCGGERSSAMTHSSVSGIRPHERYFGTDHGQMMRTTPVLAPSSPYFRTTPAGGRSTYISFNEQQAQYTTDLQWNLDSNLEPSGTEVDTLPIGHHPLQSCAFGRQIT</sequence>
<reference evidence="1 2" key="1">
    <citation type="journal article" date="2019" name="Sci. Rep.">
        <title>Orb-weaving spider Araneus ventricosus genome elucidates the spidroin gene catalogue.</title>
        <authorList>
            <person name="Kono N."/>
            <person name="Nakamura H."/>
            <person name="Ohtoshi R."/>
            <person name="Moran D.A.P."/>
            <person name="Shinohara A."/>
            <person name="Yoshida Y."/>
            <person name="Fujiwara M."/>
            <person name="Mori M."/>
            <person name="Tomita M."/>
            <person name="Arakawa K."/>
        </authorList>
    </citation>
    <scope>NUCLEOTIDE SEQUENCE [LARGE SCALE GENOMIC DNA]</scope>
</reference>
<accession>A0A4Y2CX27</accession>
<name>A0A4Y2CX27_ARAVE</name>
<dbReference type="AlphaFoldDB" id="A0A4Y2CX27"/>
<organism evidence="1 2">
    <name type="scientific">Araneus ventricosus</name>
    <name type="common">Orbweaver spider</name>
    <name type="synonym">Epeira ventricosa</name>
    <dbReference type="NCBI Taxonomy" id="182803"/>
    <lineage>
        <taxon>Eukaryota</taxon>
        <taxon>Metazoa</taxon>
        <taxon>Ecdysozoa</taxon>
        <taxon>Arthropoda</taxon>
        <taxon>Chelicerata</taxon>
        <taxon>Arachnida</taxon>
        <taxon>Araneae</taxon>
        <taxon>Araneomorphae</taxon>
        <taxon>Entelegynae</taxon>
        <taxon>Araneoidea</taxon>
        <taxon>Araneidae</taxon>
        <taxon>Araneus</taxon>
    </lineage>
</organism>